<name>C5BYD5_BEUC1</name>
<dbReference type="Pfam" id="PF00482">
    <property type="entry name" value="T2SSF"/>
    <property type="match status" value="1"/>
</dbReference>
<protein>
    <submittedName>
        <fullName evidence="8">Type II secretion system protein</fullName>
    </submittedName>
</protein>
<dbReference type="PANTHER" id="PTHR35007:SF1">
    <property type="entry name" value="PILUS ASSEMBLY PROTEIN"/>
    <property type="match status" value="1"/>
</dbReference>
<keyword evidence="3 6" id="KW-0812">Transmembrane</keyword>
<comment type="subcellular location">
    <subcellularLocation>
        <location evidence="1">Cell membrane</location>
        <topology evidence="1">Multi-pass membrane protein</topology>
    </subcellularLocation>
</comment>
<evidence type="ECO:0000313" key="9">
    <source>
        <dbReference type="Proteomes" id="UP000007962"/>
    </source>
</evidence>
<feature type="transmembrane region" description="Helical" evidence="6">
    <location>
        <begin position="219"/>
        <end position="240"/>
    </location>
</feature>
<dbReference type="AlphaFoldDB" id="C5BYD5"/>
<keyword evidence="2" id="KW-1003">Cell membrane</keyword>
<keyword evidence="5 6" id="KW-0472">Membrane</keyword>
<evidence type="ECO:0000256" key="4">
    <source>
        <dbReference type="ARBA" id="ARBA00022989"/>
    </source>
</evidence>
<feature type="transmembrane region" description="Helical" evidence="6">
    <location>
        <begin position="252"/>
        <end position="271"/>
    </location>
</feature>
<dbReference type="InterPro" id="IPR018076">
    <property type="entry name" value="T2SS_GspF_dom"/>
</dbReference>
<dbReference type="RefSeq" id="WP_015883275.1">
    <property type="nucleotide sequence ID" value="NC_012669.1"/>
</dbReference>
<gene>
    <name evidence="8" type="ordered locus">Bcav_2790</name>
</gene>
<accession>C5BYD5</accession>
<evidence type="ECO:0000256" key="2">
    <source>
        <dbReference type="ARBA" id="ARBA00022475"/>
    </source>
</evidence>
<feature type="domain" description="Type II secretion system protein GspF" evidence="7">
    <location>
        <begin position="114"/>
        <end position="238"/>
    </location>
</feature>
<dbReference type="EMBL" id="CP001618">
    <property type="protein sequence ID" value="ACQ81035.1"/>
    <property type="molecule type" value="Genomic_DNA"/>
</dbReference>
<dbReference type="GO" id="GO:0005886">
    <property type="term" value="C:plasma membrane"/>
    <property type="evidence" value="ECO:0007669"/>
    <property type="project" value="UniProtKB-SubCell"/>
</dbReference>
<evidence type="ECO:0000256" key="3">
    <source>
        <dbReference type="ARBA" id="ARBA00022692"/>
    </source>
</evidence>
<evidence type="ECO:0000256" key="1">
    <source>
        <dbReference type="ARBA" id="ARBA00004651"/>
    </source>
</evidence>
<dbReference type="PANTHER" id="PTHR35007">
    <property type="entry name" value="INTEGRAL MEMBRANE PROTEIN-RELATED"/>
    <property type="match status" value="1"/>
</dbReference>
<evidence type="ECO:0000256" key="6">
    <source>
        <dbReference type="SAM" id="Phobius"/>
    </source>
</evidence>
<keyword evidence="9" id="KW-1185">Reference proteome</keyword>
<dbReference type="Proteomes" id="UP000007962">
    <property type="component" value="Chromosome"/>
</dbReference>
<organism evidence="8 9">
    <name type="scientific">Beutenbergia cavernae (strain ATCC BAA-8 / DSM 12333 / CCUG 43141 / JCM 11478 / NBRC 16432 / NCIMB 13614 / HKI 0122)</name>
    <dbReference type="NCBI Taxonomy" id="471853"/>
    <lineage>
        <taxon>Bacteria</taxon>
        <taxon>Bacillati</taxon>
        <taxon>Actinomycetota</taxon>
        <taxon>Actinomycetes</taxon>
        <taxon>Micrococcales</taxon>
        <taxon>Beutenbergiaceae</taxon>
        <taxon>Beutenbergia</taxon>
    </lineage>
</organism>
<dbReference type="eggNOG" id="COG4965">
    <property type="taxonomic scope" value="Bacteria"/>
</dbReference>
<dbReference type="HOGENOM" id="CLU_064032_0_0_11"/>
<sequence>MGAVAGLLLGAGIVTAWSAWWPRSTSPRPATGWTARAQDELVQAGLHGVSLRTFVGVCLGLGLIVATAAFAVGSGASIAAAFGLIAAAAPTVYVRGRARRRRVELRQVWPDVVDDLTSAVRAGMTLPEALISLSERGPQEVRAELHAFAVDYRASGRFVASLDALKERLADPVADRIVETLRIATDVGGSDLGRMLRTLSEFLRDDLRTRGELEARQSWTVNGARLAVAAPWVVLALMSTRPETAAAFDTPAGVLMLLAGGLTCVVAYLAMMRIGRLAEDPRVLR</sequence>
<dbReference type="OrthoDB" id="3217742at2"/>
<reference evidence="8 9" key="1">
    <citation type="journal article" date="2009" name="Stand. Genomic Sci.">
        <title>Complete genome sequence of Beutenbergia cavernae type strain (HKI 0122).</title>
        <authorList>
            <person name="Land M."/>
            <person name="Pukall R."/>
            <person name="Abt B."/>
            <person name="Goker M."/>
            <person name="Rohde M."/>
            <person name="Glavina Del Rio T."/>
            <person name="Tice H."/>
            <person name="Copeland A."/>
            <person name="Cheng J.F."/>
            <person name="Lucas S."/>
            <person name="Chen F."/>
            <person name="Nolan M."/>
            <person name="Bruce D."/>
            <person name="Goodwin L."/>
            <person name="Pitluck S."/>
            <person name="Ivanova N."/>
            <person name="Mavromatis K."/>
            <person name="Ovchinnikova G."/>
            <person name="Pati A."/>
            <person name="Chen A."/>
            <person name="Palaniappan K."/>
            <person name="Hauser L."/>
            <person name="Chang Y.J."/>
            <person name="Jefferies C.C."/>
            <person name="Saunders E."/>
            <person name="Brettin T."/>
            <person name="Detter J.C."/>
            <person name="Han C."/>
            <person name="Chain P."/>
            <person name="Bristow J."/>
            <person name="Eisen J.A."/>
            <person name="Markowitz V."/>
            <person name="Hugenholtz P."/>
            <person name="Kyrpides N.C."/>
            <person name="Klenk H.P."/>
            <person name="Lapidus A."/>
        </authorList>
    </citation>
    <scope>NUCLEOTIDE SEQUENCE [LARGE SCALE GENOMIC DNA]</scope>
    <source>
        <strain evidence="9">ATCC BAA-8 / DSM 12333 / NBRC 16432</strain>
    </source>
</reference>
<dbReference type="STRING" id="471853.Bcav_2790"/>
<proteinExistence type="predicted"/>
<keyword evidence="4 6" id="KW-1133">Transmembrane helix</keyword>
<dbReference type="KEGG" id="bcv:Bcav_2790"/>
<evidence type="ECO:0000256" key="5">
    <source>
        <dbReference type="ARBA" id="ARBA00023136"/>
    </source>
</evidence>
<evidence type="ECO:0000259" key="7">
    <source>
        <dbReference type="Pfam" id="PF00482"/>
    </source>
</evidence>
<evidence type="ECO:0000313" key="8">
    <source>
        <dbReference type="EMBL" id="ACQ81035.1"/>
    </source>
</evidence>
<feature type="transmembrane region" description="Helical" evidence="6">
    <location>
        <begin position="61"/>
        <end position="94"/>
    </location>
</feature>